<name>A0A7U4DPE2_DESPD</name>
<dbReference type="AlphaFoldDB" id="A0A7U4DPE2"/>
<gene>
    <name evidence="1" type="ordered locus">Despr_1757</name>
</gene>
<keyword evidence="2" id="KW-1185">Reference proteome</keyword>
<evidence type="ECO:0000313" key="1">
    <source>
        <dbReference type="EMBL" id="ADW17907.1"/>
    </source>
</evidence>
<dbReference type="EMBL" id="CP002364">
    <property type="protein sequence ID" value="ADW17907.1"/>
    <property type="molecule type" value="Genomic_DNA"/>
</dbReference>
<dbReference type="Proteomes" id="UP000006365">
    <property type="component" value="Chromosome"/>
</dbReference>
<reference evidence="1 2" key="1">
    <citation type="journal article" date="2011" name="Stand. Genomic Sci.">
        <title>Complete genome sequence of Desulfobulbus propionicus type strain (1pr3).</title>
        <authorList>
            <person name="Pagani I."/>
            <person name="Lapidus A."/>
            <person name="Nolan M."/>
            <person name="Lucas S."/>
            <person name="Hammon N."/>
            <person name="Deshpande S."/>
            <person name="Cheng J.F."/>
            <person name="Chertkov O."/>
            <person name="Davenport K."/>
            <person name="Tapia R."/>
            <person name="Han C."/>
            <person name="Goodwin L."/>
            <person name="Pitluck S."/>
            <person name="Liolios K."/>
            <person name="Mavromatis K."/>
            <person name="Ivanova N."/>
            <person name="Mikhailova N."/>
            <person name="Pati A."/>
            <person name="Chen A."/>
            <person name="Palaniappan K."/>
            <person name="Land M."/>
            <person name="Hauser L."/>
            <person name="Chang Y.J."/>
            <person name="Jeffries C.D."/>
            <person name="Detter J.C."/>
            <person name="Brambilla E."/>
            <person name="Kannan K.P."/>
            <person name="Djao O.D."/>
            <person name="Rohde M."/>
            <person name="Pukall R."/>
            <person name="Spring S."/>
            <person name="Goker M."/>
            <person name="Sikorski J."/>
            <person name="Woyke T."/>
            <person name="Bristow J."/>
            <person name="Eisen J.A."/>
            <person name="Markowitz V."/>
            <person name="Hugenholtz P."/>
            <person name="Kyrpides N.C."/>
            <person name="Klenk H.P."/>
        </authorList>
    </citation>
    <scope>NUCLEOTIDE SEQUENCE [LARGE SCALE GENOMIC DNA]</scope>
    <source>
        <strain evidence="2">ATCC 33891 / DSM 2032 / 1pr3</strain>
    </source>
</reference>
<accession>A0A7U4DPE2</accession>
<proteinExistence type="predicted"/>
<protein>
    <recommendedName>
        <fullName evidence="3">Metal-binding protein</fullName>
    </recommendedName>
</protein>
<sequence>MVMNKQTDVLDDLITLARSLGATAAAVLPAESLVIEDRFAALCAGPTRCPSYGLAPGCPPHAIPPAVFRRHLRDYYHVVAFKIDVPAEVLMDERRLPIARDIHRIAATLERTALSCGMRRAQGLAAGSCKELFCAQDEACMVLSRRQPCRHPDLARPSLSAMGVDFMALAASAGWDCKPIDPRQTAIDQTVMGLLAGLVLLA</sequence>
<dbReference type="Pfam" id="PF10050">
    <property type="entry name" value="DUF2284"/>
    <property type="match status" value="1"/>
</dbReference>
<dbReference type="KEGG" id="dpr:Despr_1757"/>
<organism evidence="1 2">
    <name type="scientific">Desulfobulbus propionicus (strain ATCC 33891 / DSM 2032 / VKM B-1956 / 1pr3)</name>
    <dbReference type="NCBI Taxonomy" id="577650"/>
    <lineage>
        <taxon>Bacteria</taxon>
        <taxon>Pseudomonadati</taxon>
        <taxon>Thermodesulfobacteriota</taxon>
        <taxon>Desulfobulbia</taxon>
        <taxon>Desulfobulbales</taxon>
        <taxon>Desulfobulbaceae</taxon>
        <taxon>Desulfobulbus</taxon>
    </lineage>
</organism>
<dbReference type="InterPro" id="IPR019271">
    <property type="entry name" value="DUF2284_metal-binding"/>
</dbReference>
<evidence type="ECO:0008006" key="3">
    <source>
        <dbReference type="Google" id="ProtNLM"/>
    </source>
</evidence>
<evidence type="ECO:0000313" key="2">
    <source>
        <dbReference type="Proteomes" id="UP000006365"/>
    </source>
</evidence>